<dbReference type="InterPro" id="IPR009242">
    <property type="entry name" value="DUF896"/>
</dbReference>
<organism evidence="3 4">
    <name type="scientific">Cohnella herbarum</name>
    <dbReference type="NCBI Taxonomy" id="2728023"/>
    <lineage>
        <taxon>Bacteria</taxon>
        <taxon>Bacillati</taxon>
        <taxon>Bacillota</taxon>
        <taxon>Bacilli</taxon>
        <taxon>Bacillales</taxon>
        <taxon>Paenibacillaceae</taxon>
        <taxon>Cohnella</taxon>
    </lineage>
</organism>
<gene>
    <name evidence="3" type="ORF">HH215_04590</name>
</gene>
<dbReference type="Pfam" id="PF05979">
    <property type="entry name" value="DUF896"/>
    <property type="match status" value="1"/>
</dbReference>
<proteinExistence type="inferred from homology"/>
<dbReference type="Proteomes" id="UP000502248">
    <property type="component" value="Chromosome"/>
</dbReference>
<dbReference type="PANTHER" id="PTHR37300">
    <property type="entry name" value="UPF0291 PROTEIN CBO2609/CLC_2481"/>
    <property type="match status" value="1"/>
</dbReference>
<evidence type="ECO:0000256" key="2">
    <source>
        <dbReference type="HAMAP-Rule" id="MF_01103"/>
    </source>
</evidence>
<sequence>MEMDKIINRINELSRKNKTEGLNESELAERDQLRRQYISIFKQNFRQELDRIEIVDESSEPTIKH</sequence>
<comment type="subcellular location">
    <subcellularLocation>
        <location evidence="2">Cytoplasm</location>
    </subcellularLocation>
</comment>
<reference evidence="3 4" key="1">
    <citation type="submission" date="2020-04" db="EMBL/GenBank/DDBJ databases">
        <title>Genome sequencing of novel species.</title>
        <authorList>
            <person name="Heo J."/>
            <person name="Kim S.-J."/>
            <person name="Kim J.-S."/>
            <person name="Hong S.-B."/>
            <person name="Kwon S.-W."/>
        </authorList>
    </citation>
    <scope>NUCLEOTIDE SEQUENCE [LARGE SCALE GENOMIC DNA]</scope>
    <source>
        <strain evidence="3 4">MFER-1</strain>
    </source>
</reference>
<evidence type="ECO:0000313" key="3">
    <source>
        <dbReference type="EMBL" id="QJD82539.1"/>
    </source>
</evidence>
<comment type="similarity">
    <text evidence="2">Belongs to the UPF0291 family.</text>
</comment>
<evidence type="ECO:0000256" key="1">
    <source>
        <dbReference type="ARBA" id="ARBA00022490"/>
    </source>
</evidence>
<dbReference type="EMBL" id="CP051680">
    <property type="protein sequence ID" value="QJD82539.1"/>
    <property type="molecule type" value="Genomic_DNA"/>
</dbReference>
<accession>A0A7Z2VG98</accession>
<keyword evidence="1 2" id="KW-0963">Cytoplasm</keyword>
<evidence type="ECO:0000313" key="4">
    <source>
        <dbReference type="Proteomes" id="UP000502248"/>
    </source>
</evidence>
<dbReference type="KEGG" id="cheb:HH215_04590"/>
<protein>
    <recommendedName>
        <fullName evidence="2">UPF0291 protein HH215_04590</fullName>
    </recommendedName>
</protein>
<dbReference type="AlphaFoldDB" id="A0A7Z2VG98"/>
<dbReference type="Gene3D" id="1.10.287.540">
    <property type="entry name" value="Helix hairpin bin"/>
    <property type="match status" value="1"/>
</dbReference>
<keyword evidence="4" id="KW-1185">Reference proteome</keyword>
<dbReference type="GO" id="GO:0005737">
    <property type="term" value="C:cytoplasm"/>
    <property type="evidence" value="ECO:0007669"/>
    <property type="project" value="UniProtKB-SubCell"/>
</dbReference>
<name>A0A7Z2VG98_9BACL</name>
<dbReference type="SUPFAM" id="SSF158221">
    <property type="entry name" value="YnzC-like"/>
    <property type="match status" value="1"/>
</dbReference>
<dbReference type="HAMAP" id="MF_01103">
    <property type="entry name" value="UPF0291"/>
    <property type="match status" value="1"/>
</dbReference>
<dbReference type="PANTHER" id="PTHR37300:SF1">
    <property type="entry name" value="UPF0291 PROTEIN YNZC"/>
    <property type="match status" value="1"/>
</dbReference>
<dbReference type="RefSeq" id="WP_169278837.1">
    <property type="nucleotide sequence ID" value="NZ_CP051680.1"/>
</dbReference>